<accession>F9S631</accession>
<comment type="similarity">
    <text evidence="1">Belongs to the intimin/invasin family.</text>
</comment>
<sequence>MNKIISCLLLMLQLCSLVISPVVYAYPLLSYSGSGSLSGMHFSPNLEGTTESTFKYPIYLHIYSGIKPNLKWVDNVIYCVKHLSPALEVKVIDSVAPWQLGQHRVIVGPIESGLVVGYSKALTKEGIDNFPIYFNDGSISLINNPKASRQLSTFMLPTLKIDKNKDVLDKSDLNENQPKSFYYSDELSLAAQTLIDIDNGTSIEEKMLDYARSEAERYTETHARDWLSQYGTAKVKVDFDSEFHLKSSELDLLMPIMTNKNGIASSTWFVQPGFVLNDDGYYNGRDFAHIGVGYRAKGEDSLYGLNAFYDYDMTRFHQRASIGVEYARDFIKLSSNYYFPLSDWKDSPEIFDSMDKIKLEERPAQGIDFHFTGYLAQYPSLSLSSTYKQYFGENVEVSNGDDPVSNPYQIDTDVIYTPIPLLSFNTGYTHEKGGINGLHVGANASYRFGVPLQQQLDSSQVALSKSLDTQMFDLVERDHNIRLEYRKKQVAFNVSFKSKNYDIQEGQLIELGQWLSIDGDESNIVDIKFEGNAKDFIQRSTLLAHTQFIAPLYRTSAENDYGLSIVVKLINDQVIKTSVIIHVVPDTVEGITTEIAHADGSDPLTPVVADGKQAYVVTAILKNKEERALADVAVHFDTSSSKGERASIVDGKTDDLGKISVMVTETIAEKAILKILTPNKTLSVPLTFTADAAHPTIKLKGDDKSGVIADNNGLHDLTSTVLDVNGNAIEGILVTFSSVTKGATVSAVNEGKTDVNGIATAVITSTSAGSNKVTATVGDKSADVSVPFV</sequence>
<dbReference type="EMBL" id="AFWF01000256">
    <property type="protein sequence ID" value="EGU33992.1"/>
    <property type="molecule type" value="Genomic_DNA"/>
</dbReference>
<dbReference type="InterPro" id="IPR038177">
    <property type="entry name" value="IAT_beta_sf"/>
</dbReference>
<dbReference type="RefSeq" id="WP_006713948.1">
    <property type="nucleotide sequence ID" value="NZ_AFWF01000256.1"/>
</dbReference>
<dbReference type="OrthoDB" id="8320584at2"/>
<evidence type="ECO:0000313" key="4">
    <source>
        <dbReference type="Proteomes" id="UP000004605"/>
    </source>
</evidence>
<evidence type="ECO:0000259" key="2">
    <source>
        <dbReference type="PROSITE" id="PS51127"/>
    </source>
</evidence>
<dbReference type="PANTHER" id="PTHR39576:SF2">
    <property type="entry name" value="ATTACHING AND EFFACING PROTEIN HOMOLOG-RELATED"/>
    <property type="match status" value="1"/>
</dbReference>
<dbReference type="SMART" id="SM00634">
    <property type="entry name" value="BID_1"/>
    <property type="match status" value="2"/>
</dbReference>
<reference evidence="3 4" key="1">
    <citation type="journal article" date="2012" name="Int. J. Syst. Evol. Microbiol.">
        <title>Vibrio caribbeanicus sp. nov., isolated from the marine sponge Scleritoderma cyanea.</title>
        <authorList>
            <person name="Hoffmann M."/>
            <person name="Monday S.R."/>
            <person name="Allard M.W."/>
            <person name="Strain E.A."/>
            <person name="Whittaker P."/>
            <person name="Naum M."/>
            <person name="McCarthy P.J."/>
            <person name="Lopez J.V."/>
            <person name="Fischer M."/>
            <person name="Brown E.W."/>
        </authorList>
    </citation>
    <scope>NUCLEOTIDE SEQUENCE [LARGE SCALE GENOMIC DNA]</scope>
    <source>
        <strain evidence="3 4">ATCC 700023</strain>
    </source>
</reference>
<dbReference type="InterPro" id="IPR013783">
    <property type="entry name" value="Ig-like_fold"/>
</dbReference>
<protein>
    <submittedName>
        <fullName evidence="3">Putative adhesin</fullName>
    </submittedName>
</protein>
<dbReference type="InterPro" id="IPR003344">
    <property type="entry name" value="Big_1_dom"/>
</dbReference>
<organism evidence="3 4">
    <name type="scientific">Vibrio ichthyoenteri ATCC 700023</name>
    <dbReference type="NCBI Taxonomy" id="870968"/>
    <lineage>
        <taxon>Bacteria</taxon>
        <taxon>Pseudomonadati</taxon>
        <taxon>Pseudomonadota</taxon>
        <taxon>Gammaproteobacteria</taxon>
        <taxon>Vibrionales</taxon>
        <taxon>Vibrionaceae</taxon>
        <taxon>Vibrio</taxon>
    </lineage>
</organism>
<gene>
    <name evidence="3" type="ORF">VII00023_15276</name>
</gene>
<name>F9S631_9VIBR</name>
<dbReference type="InterPro" id="IPR024519">
    <property type="entry name" value="IAT_beta"/>
</dbReference>
<comment type="caution">
    <text evidence="3">The sequence shown here is derived from an EMBL/GenBank/DDBJ whole genome shotgun (WGS) entry which is preliminary data.</text>
</comment>
<dbReference type="InterPro" id="IPR051715">
    <property type="entry name" value="Intimin-Invasin_domain"/>
</dbReference>
<dbReference type="Proteomes" id="UP000004605">
    <property type="component" value="Unassembled WGS sequence"/>
</dbReference>
<dbReference type="PANTHER" id="PTHR39576">
    <property type="entry name" value="ATTACHING AND EFFACING PROTEIN HOMOLOG-RELATED-RELATED"/>
    <property type="match status" value="1"/>
</dbReference>
<dbReference type="SUPFAM" id="SSF49373">
    <property type="entry name" value="Invasin/intimin cell-adhesion fragments"/>
    <property type="match status" value="2"/>
</dbReference>
<dbReference type="Gene3D" id="2.60.40.10">
    <property type="entry name" value="Immunoglobulins"/>
    <property type="match status" value="2"/>
</dbReference>
<feature type="domain" description="Big-1" evidence="2">
    <location>
        <begin position="696"/>
        <end position="789"/>
    </location>
</feature>
<proteinExistence type="inferred from homology"/>
<dbReference type="AlphaFoldDB" id="F9S631"/>
<dbReference type="Gene3D" id="2.40.160.160">
    <property type="entry name" value="Inverse autotransporter, beta-domain"/>
    <property type="match status" value="1"/>
</dbReference>
<dbReference type="Pfam" id="PF02369">
    <property type="entry name" value="Big_1"/>
    <property type="match status" value="2"/>
</dbReference>
<dbReference type="PROSITE" id="PS51127">
    <property type="entry name" value="BIG1"/>
    <property type="match status" value="1"/>
</dbReference>
<keyword evidence="4" id="KW-1185">Reference proteome</keyword>
<dbReference type="Pfam" id="PF11924">
    <property type="entry name" value="IAT_beta"/>
    <property type="match status" value="1"/>
</dbReference>
<dbReference type="GO" id="GO:0009279">
    <property type="term" value="C:cell outer membrane"/>
    <property type="evidence" value="ECO:0007669"/>
    <property type="project" value="TreeGrafter"/>
</dbReference>
<feature type="non-terminal residue" evidence="3">
    <location>
        <position position="789"/>
    </location>
</feature>
<evidence type="ECO:0000313" key="3">
    <source>
        <dbReference type="EMBL" id="EGU33992.1"/>
    </source>
</evidence>
<dbReference type="InterPro" id="IPR008964">
    <property type="entry name" value="Invasin/intimin_cell_adhesion"/>
</dbReference>
<evidence type="ECO:0000256" key="1">
    <source>
        <dbReference type="ARBA" id="ARBA00010116"/>
    </source>
</evidence>